<dbReference type="EMBL" id="JBHMCE010000003">
    <property type="protein sequence ID" value="MFB9527356.1"/>
    <property type="molecule type" value="Genomic_DNA"/>
</dbReference>
<evidence type="ECO:0000313" key="6">
    <source>
        <dbReference type="EMBL" id="MFB9527356.1"/>
    </source>
</evidence>
<keyword evidence="1" id="KW-0805">Transcription regulation</keyword>
<dbReference type="SUPFAM" id="SSF46785">
    <property type="entry name" value="Winged helix' DNA-binding domain"/>
    <property type="match status" value="1"/>
</dbReference>
<organism evidence="6 7">
    <name type="scientific">Nonomuraea roseola</name>
    <dbReference type="NCBI Taxonomy" id="46179"/>
    <lineage>
        <taxon>Bacteria</taxon>
        <taxon>Bacillati</taxon>
        <taxon>Actinomycetota</taxon>
        <taxon>Actinomycetes</taxon>
        <taxon>Streptosporangiales</taxon>
        <taxon>Streptosporangiaceae</taxon>
        <taxon>Nonomuraea</taxon>
    </lineage>
</organism>
<sequence length="112" mass="11985">MCGRTGGGPRPPDPDHGRPPRRRPSRTTPPTWRRTTPARPRPSRLSAGRGCASSTSRSSPSCASGSTQAKLKPMTTIPSETHLVQIHGVARETVRQALARLPDEGGSRRAIS</sequence>
<reference evidence="6 7" key="1">
    <citation type="submission" date="2024-09" db="EMBL/GenBank/DDBJ databases">
        <authorList>
            <person name="Sun Q."/>
            <person name="Mori K."/>
        </authorList>
    </citation>
    <scope>NUCLEOTIDE SEQUENCE [LARGE SCALE GENOMIC DNA]</scope>
    <source>
        <strain evidence="6 7">JCM 3323</strain>
    </source>
</reference>
<evidence type="ECO:0000256" key="1">
    <source>
        <dbReference type="ARBA" id="ARBA00023015"/>
    </source>
</evidence>
<comment type="caution">
    <text evidence="6">The sequence shown here is derived from an EMBL/GenBank/DDBJ whole genome shotgun (WGS) entry which is preliminary data.</text>
</comment>
<feature type="domain" description="HTH gntR-type" evidence="5">
    <location>
        <begin position="69"/>
        <end position="105"/>
    </location>
</feature>
<keyword evidence="3" id="KW-0804">Transcription</keyword>
<name>A0ABV5PXY4_9ACTN</name>
<protein>
    <submittedName>
        <fullName evidence="6">GntR family transcriptional regulator</fullName>
    </submittedName>
</protein>
<evidence type="ECO:0000259" key="5">
    <source>
        <dbReference type="Pfam" id="PF00392"/>
    </source>
</evidence>
<dbReference type="InterPro" id="IPR036390">
    <property type="entry name" value="WH_DNA-bd_sf"/>
</dbReference>
<dbReference type="Proteomes" id="UP001589646">
    <property type="component" value="Unassembled WGS sequence"/>
</dbReference>
<feature type="region of interest" description="Disordered" evidence="4">
    <location>
        <begin position="1"/>
        <end position="78"/>
    </location>
</feature>
<dbReference type="Gene3D" id="1.10.10.10">
    <property type="entry name" value="Winged helix-like DNA-binding domain superfamily/Winged helix DNA-binding domain"/>
    <property type="match status" value="1"/>
</dbReference>
<dbReference type="Pfam" id="PF00392">
    <property type="entry name" value="GntR"/>
    <property type="match status" value="1"/>
</dbReference>
<dbReference type="PRINTS" id="PR00035">
    <property type="entry name" value="HTHGNTR"/>
</dbReference>
<evidence type="ECO:0000256" key="2">
    <source>
        <dbReference type="ARBA" id="ARBA00023125"/>
    </source>
</evidence>
<gene>
    <name evidence="6" type="ORF">ACFFRN_12090</name>
</gene>
<dbReference type="InterPro" id="IPR036388">
    <property type="entry name" value="WH-like_DNA-bd_sf"/>
</dbReference>
<keyword evidence="7" id="KW-1185">Reference proteome</keyword>
<evidence type="ECO:0000256" key="3">
    <source>
        <dbReference type="ARBA" id="ARBA00023163"/>
    </source>
</evidence>
<proteinExistence type="predicted"/>
<evidence type="ECO:0000313" key="7">
    <source>
        <dbReference type="Proteomes" id="UP001589646"/>
    </source>
</evidence>
<evidence type="ECO:0000256" key="4">
    <source>
        <dbReference type="SAM" id="MobiDB-lite"/>
    </source>
</evidence>
<accession>A0ABV5PXY4</accession>
<keyword evidence="2" id="KW-0238">DNA-binding</keyword>
<feature type="compositionally biased region" description="Low complexity" evidence="4">
    <location>
        <begin position="26"/>
        <end position="67"/>
    </location>
</feature>
<dbReference type="RefSeq" id="WP_379479004.1">
    <property type="nucleotide sequence ID" value="NZ_BAAAXC010000006.1"/>
</dbReference>
<dbReference type="InterPro" id="IPR000524">
    <property type="entry name" value="Tscrpt_reg_HTH_GntR"/>
</dbReference>